<keyword evidence="1" id="KW-0472">Membrane</keyword>
<organism evidence="2">
    <name type="scientific">Symploca sp. SIO1C4</name>
    <dbReference type="NCBI Taxonomy" id="2607765"/>
    <lineage>
        <taxon>Bacteria</taxon>
        <taxon>Bacillati</taxon>
        <taxon>Cyanobacteriota</taxon>
        <taxon>Cyanophyceae</taxon>
        <taxon>Coleofasciculales</taxon>
        <taxon>Coleofasciculaceae</taxon>
        <taxon>Symploca</taxon>
    </lineage>
</organism>
<name>A0A6B3NFX3_9CYAN</name>
<gene>
    <name evidence="2" type="ORF">F6J89_23830</name>
</gene>
<reference evidence="2" key="1">
    <citation type="submission" date="2019-11" db="EMBL/GenBank/DDBJ databases">
        <title>Genomic insights into an expanded diversity of filamentous marine cyanobacteria reveals the extraordinary biosynthetic potential of Moorea and Okeania.</title>
        <authorList>
            <person name="Ferreira Leao T."/>
            <person name="Wang M."/>
            <person name="Moss N."/>
            <person name="Da Silva R."/>
            <person name="Sanders J."/>
            <person name="Nurk S."/>
            <person name="Gurevich A."/>
            <person name="Humphrey G."/>
            <person name="Reher R."/>
            <person name="Zhu Q."/>
            <person name="Belda-Ferre P."/>
            <person name="Glukhov E."/>
            <person name="Rex R."/>
            <person name="Dorrestein P.C."/>
            <person name="Knight R."/>
            <person name="Pevzner P."/>
            <person name="Gerwick W.H."/>
            <person name="Gerwick L."/>
        </authorList>
    </citation>
    <scope>NUCLEOTIDE SEQUENCE</scope>
    <source>
        <strain evidence="2">SIO1C4</strain>
    </source>
</reference>
<dbReference type="AlphaFoldDB" id="A0A6B3NFX3"/>
<feature type="transmembrane region" description="Helical" evidence="1">
    <location>
        <begin position="75"/>
        <end position="105"/>
    </location>
</feature>
<feature type="transmembrane region" description="Helical" evidence="1">
    <location>
        <begin position="33"/>
        <end position="54"/>
    </location>
</feature>
<evidence type="ECO:0000313" key="2">
    <source>
        <dbReference type="EMBL" id="NER30563.1"/>
    </source>
</evidence>
<comment type="caution">
    <text evidence="2">The sequence shown here is derived from an EMBL/GenBank/DDBJ whole genome shotgun (WGS) entry which is preliminary data.</text>
</comment>
<sequence>MQLVQKLPWISIMLLLLTHGVFGWLVSADYTSWLLWLISAVFILLVAFVLASPVKLSGNLVASWIKSDNRASITTIIGSFLAVLILCWIHIFIRFLVLISAMALVRLDLQAENYNNGWLAFGILAIVSLSGFFIGLMTHQLLSMG</sequence>
<evidence type="ECO:0000256" key="1">
    <source>
        <dbReference type="SAM" id="Phobius"/>
    </source>
</evidence>
<keyword evidence="1" id="KW-1133">Transmembrane helix</keyword>
<feature type="transmembrane region" description="Helical" evidence="1">
    <location>
        <begin position="7"/>
        <end position="27"/>
    </location>
</feature>
<feature type="transmembrane region" description="Helical" evidence="1">
    <location>
        <begin position="117"/>
        <end position="137"/>
    </location>
</feature>
<dbReference type="EMBL" id="JAAHFQ010000587">
    <property type="protein sequence ID" value="NER30563.1"/>
    <property type="molecule type" value="Genomic_DNA"/>
</dbReference>
<proteinExistence type="predicted"/>
<keyword evidence="1" id="KW-0812">Transmembrane</keyword>
<protein>
    <submittedName>
        <fullName evidence="2">Uncharacterized protein</fullName>
    </submittedName>
</protein>
<accession>A0A6B3NFX3</accession>